<sequence length="105" mass="11814">MWPILCSFHAFAPFIVALKQNPSPVEDYLSDFLQELQQLKQDGIVYGDKTPQPTVKALICDAPAQAFLKCINSHSSYFACERCTVRGTRCGTSCSQCYSTWCYCK</sequence>
<dbReference type="EMBL" id="JAMKFB020000004">
    <property type="protein sequence ID" value="KAL0195358.1"/>
    <property type="molecule type" value="Genomic_DNA"/>
</dbReference>
<dbReference type="PANTHER" id="PTHR33053">
    <property type="entry name" value="PROTEIN, PUTATIVE-RELATED"/>
    <property type="match status" value="1"/>
</dbReference>
<dbReference type="Proteomes" id="UP001529510">
    <property type="component" value="Unassembled WGS sequence"/>
</dbReference>
<dbReference type="AlphaFoldDB" id="A0ABD0RAH6"/>
<feature type="signal peptide" evidence="1">
    <location>
        <begin position="1"/>
        <end position="17"/>
    </location>
</feature>
<proteinExistence type="predicted"/>
<dbReference type="PANTHER" id="PTHR33053:SF26">
    <property type="entry name" value="TRANSPOSASE DOMAIN-CONTAINING PROTEIN"/>
    <property type="match status" value="1"/>
</dbReference>
<reference evidence="2 3" key="1">
    <citation type="submission" date="2024-05" db="EMBL/GenBank/DDBJ databases">
        <title>Genome sequencing and assembly of Indian major carp, Cirrhinus mrigala (Hamilton, 1822).</title>
        <authorList>
            <person name="Mohindra V."/>
            <person name="Chowdhury L.M."/>
            <person name="Lal K."/>
            <person name="Jena J.K."/>
        </authorList>
    </citation>
    <scope>NUCLEOTIDE SEQUENCE [LARGE SCALE GENOMIC DNA]</scope>
    <source>
        <strain evidence="2">CM1030</strain>
        <tissue evidence="2">Blood</tissue>
    </source>
</reference>
<accession>A0ABD0RAH6</accession>
<keyword evidence="3" id="KW-1185">Reference proteome</keyword>
<name>A0ABD0RAH6_CIRMR</name>
<feature type="chain" id="PRO_5044802003" evidence="1">
    <location>
        <begin position="18"/>
        <end position="105"/>
    </location>
</feature>
<keyword evidence="1" id="KW-0732">Signal</keyword>
<evidence type="ECO:0000313" key="2">
    <source>
        <dbReference type="EMBL" id="KAL0195358.1"/>
    </source>
</evidence>
<gene>
    <name evidence="2" type="ORF">M9458_008930</name>
</gene>
<comment type="caution">
    <text evidence="2">The sequence shown here is derived from an EMBL/GenBank/DDBJ whole genome shotgun (WGS) entry which is preliminary data.</text>
</comment>
<protein>
    <submittedName>
        <fullName evidence="2">Uncharacterized protein</fullName>
    </submittedName>
</protein>
<organism evidence="2 3">
    <name type="scientific">Cirrhinus mrigala</name>
    <name type="common">Mrigala</name>
    <dbReference type="NCBI Taxonomy" id="683832"/>
    <lineage>
        <taxon>Eukaryota</taxon>
        <taxon>Metazoa</taxon>
        <taxon>Chordata</taxon>
        <taxon>Craniata</taxon>
        <taxon>Vertebrata</taxon>
        <taxon>Euteleostomi</taxon>
        <taxon>Actinopterygii</taxon>
        <taxon>Neopterygii</taxon>
        <taxon>Teleostei</taxon>
        <taxon>Ostariophysi</taxon>
        <taxon>Cypriniformes</taxon>
        <taxon>Cyprinidae</taxon>
        <taxon>Labeoninae</taxon>
        <taxon>Labeonini</taxon>
        <taxon>Cirrhinus</taxon>
    </lineage>
</organism>
<evidence type="ECO:0000256" key="1">
    <source>
        <dbReference type="SAM" id="SignalP"/>
    </source>
</evidence>
<evidence type="ECO:0000313" key="3">
    <source>
        <dbReference type="Proteomes" id="UP001529510"/>
    </source>
</evidence>
<feature type="non-terminal residue" evidence="2">
    <location>
        <position position="105"/>
    </location>
</feature>